<evidence type="ECO:0000313" key="8">
    <source>
        <dbReference type="EMBL" id="RDE51225.1"/>
    </source>
</evidence>
<evidence type="ECO:0000256" key="2">
    <source>
        <dbReference type="ARBA" id="ARBA00022618"/>
    </source>
</evidence>
<dbReference type="AlphaFoldDB" id="A0A369XPA1"/>
<evidence type="ECO:0000256" key="4">
    <source>
        <dbReference type="ARBA" id="ARBA00022989"/>
    </source>
</evidence>
<keyword evidence="3 7" id="KW-0812">Transmembrane</keyword>
<dbReference type="GO" id="GO:0030428">
    <property type="term" value="C:cell septum"/>
    <property type="evidence" value="ECO:0007669"/>
    <property type="project" value="TreeGrafter"/>
</dbReference>
<keyword evidence="2 7" id="KW-0132">Cell division</keyword>
<dbReference type="GO" id="GO:0032153">
    <property type="term" value="C:cell division site"/>
    <property type="evidence" value="ECO:0007669"/>
    <property type="project" value="UniProtKB-UniRule"/>
</dbReference>
<feature type="topological domain" description="Cytoplasmic" evidence="7">
    <location>
        <begin position="1"/>
        <end position="3"/>
    </location>
</feature>
<reference evidence="8 9" key="1">
    <citation type="submission" date="2018-05" db="EMBL/GenBank/DDBJ databases">
        <title>Integrated omic analyses show evidence that a Ca. Accumulibacter phosphatis strain performs denitrification under micro-aerobic conditions.</title>
        <authorList>
            <person name="Camejo P.Y."/>
            <person name="Katherine M.D."/>
            <person name="Daniel N.R."/>
        </authorList>
    </citation>
    <scope>NUCLEOTIDE SEQUENCE [LARGE SCALE GENOMIC DNA]</scope>
    <source>
        <strain evidence="8">UW-LDO-IC</strain>
    </source>
</reference>
<dbReference type="NCBIfam" id="NF002058">
    <property type="entry name" value="PRK00888.1"/>
    <property type="match status" value="1"/>
</dbReference>
<keyword evidence="6 7" id="KW-0131">Cell cycle</keyword>
<dbReference type="HAMAP" id="MF_00599">
    <property type="entry name" value="FtsB"/>
    <property type="match status" value="1"/>
</dbReference>
<dbReference type="GO" id="GO:0005886">
    <property type="term" value="C:plasma membrane"/>
    <property type="evidence" value="ECO:0007669"/>
    <property type="project" value="UniProtKB-SubCell"/>
</dbReference>
<dbReference type="InterPro" id="IPR007060">
    <property type="entry name" value="FtsL/DivIC"/>
</dbReference>
<protein>
    <recommendedName>
        <fullName evidence="7">Cell division protein FtsB</fullName>
    </recommendedName>
</protein>
<dbReference type="InterPro" id="IPR023081">
    <property type="entry name" value="Cell_div_FtsB"/>
</dbReference>
<dbReference type="GO" id="GO:0043093">
    <property type="term" value="P:FtsZ-dependent cytokinesis"/>
    <property type="evidence" value="ECO:0007669"/>
    <property type="project" value="UniProtKB-UniRule"/>
</dbReference>
<dbReference type="PANTHER" id="PTHR37485:SF1">
    <property type="entry name" value="CELL DIVISION PROTEIN FTSB"/>
    <property type="match status" value="1"/>
</dbReference>
<dbReference type="EMBL" id="QPGA01000009">
    <property type="protein sequence ID" value="RDE51225.1"/>
    <property type="molecule type" value="Genomic_DNA"/>
</dbReference>
<evidence type="ECO:0000256" key="1">
    <source>
        <dbReference type="ARBA" id="ARBA00022475"/>
    </source>
</evidence>
<keyword evidence="7" id="KW-0175">Coiled coil</keyword>
<dbReference type="RefSeq" id="WP_332354430.1">
    <property type="nucleotide sequence ID" value="NZ_JAZKTZ010000004.1"/>
</dbReference>
<evidence type="ECO:0000313" key="9">
    <source>
        <dbReference type="Proteomes" id="UP000253831"/>
    </source>
</evidence>
<keyword evidence="1 7" id="KW-1003">Cell membrane</keyword>
<evidence type="ECO:0000256" key="5">
    <source>
        <dbReference type="ARBA" id="ARBA00023136"/>
    </source>
</evidence>
<comment type="subcellular location">
    <subcellularLocation>
        <location evidence="7">Cell inner membrane</location>
        <topology evidence="7">Single-pass type II membrane protein</topology>
    </subcellularLocation>
    <text evidence="7">Localizes to the division septum.</text>
</comment>
<gene>
    <name evidence="7" type="primary">ftsB</name>
    <name evidence="8" type="ORF">DVS81_06925</name>
</gene>
<organism evidence="8 9">
    <name type="scientific">Candidatus Accumulibacter meliphilus</name>
    <dbReference type="NCBI Taxonomy" id="2211374"/>
    <lineage>
        <taxon>Bacteria</taxon>
        <taxon>Pseudomonadati</taxon>
        <taxon>Pseudomonadota</taxon>
        <taxon>Betaproteobacteria</taxon>
        <taxon>Candidatus Accumulibacter</taxon>
    </lineage>
</organism>
<keyword evidence="4 7" id="KW-1133">Transmembrane helix</keyword>
<name>A0A369XPA1_9PROT</name>
<sequence length="124" mass="13850">MRWLAIGLVVVIALLQAPLWIGKGGWLRVWDVGRQLQQQKEINQSLEMRNAGLDAEARDLKQGYDAIEERARFELGMVKQDEVFVQIPDRPRAPPAVTPKAGKLAVAATAVPRKPVKHPVPTIR</sequence>
<comment type="function">
    <text evidence="7">Essential cell division protein. May link together the upstream cell division proteins, which are predominantly cytoplasmic, with the downstream cell division proteins, which are predominantly periplasmic.</text>
</comment>
<proteinExistence type="inferred from homology"/>
<evidence type="ECO:0000256" key="6">
    <source>
        <dbReference type="ARBA" id="ARBA00023306"/>
    </source>
</evidence>
<accession>A0A369XPA1</accession>
<feature type="topological domain" description="Periplasmic" evidence="7">
    <location>
        <begin position="22"/>
        <end position="124"/>
    </location>
</feature>
<feature type="coiled-coil region" evidence="7">
    <location>
        <begin position="36"/>
        <end position="70"/>
    </location>
</feature>
<evidence type="ECO:0000256" key="3">
    <source>
        <dbReference type="ARBA" id="ARBA00022692"/>
    </source>
</evidence>
<dbReference type="PANTHER" id="PTHR37485">
    <property type="entry name" value="CELL DIVISION PROTEIN FTSB"/>
    <property type="match status" value="1"/>
</dbReference>
<dbReference type="Proteomes" id="UP000253831">
    <property type="component" value="Unassembled WGS sequence"/>
</dbReference>
<keyword evidence="5 7" id="KW-0472">Membrane</keyword>
<comment type="caution">
    <text evidence="8">The sequence shown here is derived from an EMBL/GenBank/DDBJ whole genome shotgun (WGS) entry which is preliminary data.</text>
</comment>
<keyword evidence="7" id="KW-0997">Cell inner membrane</keyword>
<comment type="subunit">
    <text evidence="7">Part of a complex composed of FtsB, FtsL and FtsQ.</text>
</comment>
<comment type="similarity">
    <text evidence="7">Belongs to the FtsB family.</text>
</comment>
<dbReference type="Pfam" id="PF04977">
    <property type="entry name" value="DivIC"/>
    <property type="match status" value="1"/>
</dbReference>
<evidence type="ECO:0000256" key="7">
    <source>
        <dbReference type="HAMAP-Rule" id="MF_00599"/>
    </source>
</evidence>